<proteinExistence type="predicted"/>
<dbReference type="GO" id="GO:0006355">
    <property type="term" value="P:regulation of DNA-templated transcription"/>
    <property type="evidence" value="ECO:0007669"/>
    <property type="project" value="InterPro"/>
</dbReference>
<evidence type="ECO:0000256" key="2">
    <source>
        <dbReference type="SAM" id="Phobius"/>
    </source>
</evidence>
<feature type="domain" description="HTH luxR-type" evidence="3">
    <location>
        <begin position="6"/>
        <end position="63"/>
    </location>
</feature>
<dbReference type="Proteomes" id="UP000468943">
    <property type="component" value="Unassembled WGS sequence"/>
</dbReference>
<evidence type="ECO:0000313" key="4">
    <source>
        <dbReference type="EMBL" id="MXO56137.1"/>
    </source>
</evidence>
<keyword evidence="2" id="KW-1133">Transmembrane helix</keyword>
<dbReference type="InterPro" id="IPR000792">
    <property type="entry name" value="Tscrpt_reg_LuxR_C"/>
</dbReference>
<dbReference type="SUPFAM" id="SSF46894">
    <property type="entry name" value="C-terminal effector domain of the bipartite response regulators"/>
    <property type="match status" value="1"/>
</dbReference>
<dbReference type="GO" id="GO:0003677">
    <property type="term" value="F:DNA binding"/>
    <property type="evidence" value="ECO:0007669"/>
    <property type="project" value="InterPro"/>
</dbReference>
<feature type="region of interest" description="Disordered" evidence="1">
    <location>
        <begin position="78"/>
        <end position="104"/>
    </location>
</feature>
<protein>
    <recommendedName>
        <fullName evidence="3">HTH luxR-type domain-containing protein</fullName>
    </recommendedName>
</protein>
<keyword evidence="2" id="KW-0472">Membrane</keyword>
<dbReference type="SMART" id="SM00421">
    <property type="entry name" value="HTH_LUXR"/>
    <property type="match status" value="1"/>
</dbReference>
<evidence type="ECO:0000313" key="5">
    <source>
        <dbReference type="Proteomes" id="UP000468943"/>
    </source>
</evidence>
<dbReference type="InterPro" id="IPR016032">
    <property type="entry name" value="Sig_transdc_resp-reg_C-effctor"/>
</dbReference>
<accession>A0A6I4SMT8</accession>
<dbReference type="Pfam" id="PF00196">
    <property type="entry name" value="GerE"/>
    <property type="match status" value="1"/>
</dbReference>
<keyword evidence="5" id="KW-1185">Reference proteome</keyword>
<dbReference type="AlphaFoldDB" id="A0A6I4SMT8"/>
<dbReference type="EMBL" id="WTYS01000001">
    <property type="protein sequence ID" value="MXO56137.1"/>
    <property type="molecule type" value="Genomic_DNA"/>
</dbReference>
<evidence type="ECO:0000256" key="1">
    <source>
        <dbReference type="SAM" id="MobiDB-lite"/>
    </source>
</evidence>
<dbReference type="InterPro" id="IPR036388">
    <property type="entry name" value="WH-like_DNA-bd_sf"/>
</dbReference>
<dbReference type="Gene3D" id="1.10.10.10">
    <property type="entry name" value="Winged helix-like DNA-binding domain superfamily/Winged helix DNA-binding domain"/>
    <property type="match status" value="1"/>
</dbReference>
<sequence length="198" mass="21856">MNAQPNIRLTDRQRAVLERIDRRVPIKVIAGDLGVSEARINQHIRTLKDKFSVDSMNELVEHFRLHFSDEPTENIEKSVARKESGSTPHDPYRISPSRNSQLHDAPIFPDQGHRVDPGEIVFSDAHHVLIDAPWIGSREPVVVPTKFDGDNAVLVRLAAMIGIALGVIAAVILVVSAAITVSEVLDGRAEIRTESQGL</sequence>
<gene>
    <name evidence="4" type="ORF">GRI36_04500</name>
</gene>
<evidence type="ECO:0000259" key="3">
    <source>
        <dbReference type="SMART" id="SM00421"/>
    </source>
</evidence>
<feature type="transmembrane region" description="Helical" evidence="2">
    <location>
        <begin position="153"/>
        <end position="179"/>
    </location>
</feature>
<organism evidence="4 5">
    <name type="scientific">Pontixanthobacter gangjinensis</name>
    <dbReference type="NCBI Taxonomy" id="1028742"/>
    <lineage>
        <taxon>Bacteria</taxon>
        <taxon>Pseudomonadati</taxon>
        <taxon>Pseudomonadota</taxon>
        <taxon>Alphaproteobacteria</taxon>
        <taxon>Sphingomonadales</taxon>
        <taxon>Erythrobacteraceae</taxon>
        <taxon>Pontixanthobacter</taxon>
    </lineage>
</organism>
<reference evidence="4 5" key="1">
    <citation type="submission" date="2019-12" db="EMBL/GenBank/DDBJ databases">
        <title>Genomic-based taxomic classification of the family Erythrobacteraceae.</title>
        <authorList>
            <person name="Xu L."/>
        </authorList>
    </citation>
    <scope>NUCLEOTIDE SEQUENCE [LARGE SCALE GENOMIC DNA]</scope>
    <source>
        <strain evidence="4 5">JCM 17802</strain>
    </source>
</reference>
<name>A0A6I4SMT8_9SPHN</name>
<dbReference type="OrthoDB" id="7502277at2"/>
<dbReference type="RefSeq" id="WP_160597368.1">
    <property type="nucleotide sequence ID" value="NZ_WTYS01000001.1"/>
</dbReference>
<keyword evidence="2" id="KW-0812">Transmembrane</keyword>
<comment type="caution">
    <text evidence="4">The sequence shown here is derived from an EMBL/GenBank/DDBJ whole genome shotgun (WGS) entry which is preliminary data.</text>
</comment>